<evidence type="ECO:0000313" key="2">
    <source>
        <dbReference type="Proteomes" id="UP001144673"/>
    </source>
</evidence>
<comment type="caution">
    <text evidence="1">The sequence shown here is derived from an EMBL/GenBank/DDBJ whole genome shotgun (WGS) entry which is preliminary data.</text>
</comment>
<reference evidence="1" key="1">
    <citation type="journal article" date="2023" name="Access Microbiol">
        <title>De-novo genome assembly for Akanthomyces muscarius, a biocontrol agent of insect agricultural pests.</title>
        <authorList>
            <person name="Erdos Z."/>
            <person name="Studholme D.J."/>
            <person name="Raymond B."/>
            <person name="Sharma M."/>
        </authorList>
    </citation>
    <scope>NUCLEOTIDE SEQUENCE</scope>
    <source>
        <strain evidence="1">Ve6</strain>
    </source>
</reference>
<dbReference type="KEGG" id="amus:LMH87_004327"/>
<keyword evidence="2" id="KW-1185">Reference proteome</keyword>
<organism evidence="1 2">
    <name type="scientific">Akanthomyces muscarius</name>
    <name type="common">Entomopathogenic fungus</name>
    <name type="synonym">Lecanicillium muscarium</name>
    <dbReference type="NCBI Taxonomy" id="2231603"/>
    <lineage>
        <taxon>Eukaryota</taxon>
        <taxon>Fungi</taxon>
        <taxon>Dikarya</taxon>
        <taxon>Ascomycota</taxon>
        <taxon>Pezizomycotina</taxon>
        <taxon>Sordariomycetes</taxon>
        <taxon>Hypocreomycetidae</taxon>
        <taxon>Hypocreales</taxon>
        <taxon>Cordycipitaceae</taxon>
        <taxon>Akanthomyces</taxon>
    </lineage>
</organism>
<evidence type="ECO:0000313" key="1">
    <source>
        <dbReference type="EMBL" id="KAJ4145478.1"/>
    </source>
</evidence>
<dbReference type="AlphaFoldDB" id="A0A9W8Q332"/>
<dbReference type="RefSeq" id="XP_056049148.1">
    <property type="nucleotide sequence ID" value="XM_056195527.1"/>
</dbReference>
<sequence>MIRRILNILKDSGIDHKGESLLISWPYGRDVYQCLEINLSQQESYWARILADSEDCATFAYASPHCLETEEYRCRKAELSCSWRSTILLLETAVTISVGHEGVAPQPAVGKLVHQGRYYFKSFGSVHMVKAEQPDPTAVAKLVRKKNLVPDKMKHRLYGRTQLTKRIRERSRMQDVGESVAWLTSSI</sequence>
<proteinExistence type="predicted"/>
<dbReference type="Proteomes" id="UP001144673">
    <property type="component" value="Chromosome 2"/>
</dbReference>
<dbReference type="GeneID" id="80891486"/>
<name>A0A9W8Q332_AKAMU</name>
<dbReference type="EMBL" id="JAJHUN010000011">
    <property type="protein sequence ID" value="KAJ4145478.1"/>
    <property type="molecule type" value="Genomic_DNA"/>
</dbReference>
<accession>A0A9W8Q332</accession>
<gene>
    <name evidence="1" type="ORF">LMH87_004327</name>
</gene>
<protein>
    <submittedName>
        <fullName evidence="1">Uncharacterized protein</fullName>
    </submittedName>
</protein>